<feature type="transmembrane region" description="Helical" evidence="1">
    <location>
        <begin position="118"/>
        <end position="142"/>
    </location>
</feature>
<feature type="transmembrane region" description="Helical" evidence="1">
    <location>
        <begin position="252"/>
        <end position="274"/>
    </location>
</feature>
<gene>
    <name evidence="2" type="ORF">HHI36_017918</name>
</gene>
<dbReference type="EMBL" id="JABFTP020000165">
    <property type="protein sequence ID" value="KAL3283749.1"/>
    <property type="molecule type" value="Genomic_DNA"/>
</dbReference>
<evidence type="ECO:0008006" key="4">
    <source>
        <dbReference type="Google" id="ProtNLM"/>
    </source>
</evidence>
<keyword evidence="1" id="KW-0472">Membrane</keyword>
<keyword evidence="3" id="KW-1185">Reference proteome</keyword>
<keyword evidence="1" id="KW-0812">Transmembrane</keyword>
<feature type="transmembrane region" description="Helical" evidence="1">
    <location>
        <begin position="149"/>
        <end position="171"/>
    </location>
</feature>
<feature type="transmembrane region" description="Helical" evidence="1">
    <location>
        <begin position="36"/>
        <end position="59"/>
    </location>
</feature>
<dbReference type="PANTHER" id="PTHR31061">
    <property type="entry name" value="LD22376P"/>
    <property type="match status" value="1"/>
</dbReference>
<feature type="transmembrane region" description="Helical" evidence="1">
    <location>
        <begin position="218"/>
        <end position="240"/>
    </location>
</feature>
<keyword evidence="1" id="KW-1133">Transmembrane helix</keyword>
<dbReference type="AlphaFoldDB" id="A0ABD2NZ66"/>
<evidence type="ECO:0000256" key="1">
    <source>
        <dbReference type="SAM" id="Phobius"/>
    </source>
</evidence>
<feature type="transmembrane region" description="Helical" evidence="1">
    <location>
        <begin position="183"/>
        <end position="206"/>
    </location>
</feature>
<protein>
    <recommendedName>
        <fullName evidence="4">Heparan-alpha-glucosaminide N-acetyltransferase</fullName>
    </recommendedName>
</protein>
<evidence type="ECO:0000313" key="2">
    <source>
        <dbReference type="EMBL" id="KAL3283749.1"/>
    </source>
</evidence>
<dbReference type="Proteomes" id="UP001516400">
    <property type="component" value="Unassembled WGS sequence"/>
</dbReference>
<sequence>MNLFQNQFEIHVVRNILKIFVSFQNKKPHILTSLKVTMFAWIPISGIAVTHLLIIFLVADSGCEKGYFGPGGFHKHGQYENCTGGATGFLDRAILGKHVYQHPTSSEVYNSQPFDPEGIIGCMNSILHTFIGVQAGTILLVHKDNKTRIGLWLVWSIFTFILGFSLCGFSKEEGLIPINKNLWSLSFVLVTSGTAFALLTLCYVLIDVKKWWQGGPFFYAGMNSILMYIGHQVTSGFFPFSWKINDYDTQTHFLLFLENVTSTVIWILIAYYLYKIKFFLTV</sequence>
<proteinExistence type="predicted"/>
<dbReference type="PANTHER" id="PTHR31061:SF24">
    <property type="entry name" value="LD22376P"/>
    <property type="match status" value="1"/>
</dbReference>
<reference evidence="2 3" key="1">
    <citation type="journal article" date="2021" name="BMC Biol.">
        <title>Horizontally acquired antibacterial genes associated with adaptive radiation of ladybird beetles.</title>
        <authorList>
            <person name="Li H.S."/>
            <person name="Tang X.F."/>
            <person name="Huang Y.H."/>
            <person name="Xu Z.Y."/>
            <person name="Chen M.L."/>
            <person name="Du X.Y."/>
            <person name="Qiu B.Y."/>
            <person name="Chen P.T."/>
            <person name="Zhang W."/>
            <person name="Slipinski A."/>
            <person name="Escalona H.E."/>
            <person name="Waterhouse R.M."/>
            <person name="Zwick A."/>
            <person name="Pang H."/>
        </authorList>
    </citation>
    <scope>NUCLEOTIDE SEQUENCE [LARGE SCALE GENOMIC DNA]</scope>
    <source>
        <strain evidence="2">SYSU2018</strain>
    </source>
</reference>
<organism evidence="2 3">
    <name type="scientific">Cryptolaemus montrouzieri</name>
    <dbReference type="NCBI Taxonomy" id="559131"/>
    <lineage>
        <taxon>Eukaryota</taxon>
        <taxon>Metazoa</taxon>
        <taxon>Ecdysozoa</taxon>
        <taxon>Arthropoda</taxon>
        <taxon>Hexapoda</taxon>
        <taxon>Insecta</taxon>
        <taxon>Pterygota</taxon>
        <taxon>Neoptera</taxon>
        <taxon>Endopterygota</taxon>
        <taxon>Coleoptera</taxon>
        <taxon>Polyphaga</taxon>
        <taxon>Cucujiformia</taxon>
        <taxon>Coccinelloidea</taxon>
        <taxon>Coccinellidae</taxon>
        <taxon>Scymninae</taxon>
        <taxon>Scymnini</taxon>
        <taxon>Cryptolaemus</taxon>
    </lineage>
</organism>
<evidence type="ECO:0000313" key="3">
    <source>
        <dbReference type="Proteomes" id="UP001516400"/>
    </source>
</evidence>
<comment type="caution">
    <text evidence="2">The sequence shown here is derived from an EMBL/GenBank/DDBJ whole genome shotgun (WGS) entry which is preliminary data.</text>
</comment>
<accession>A0ABD2NZ66</accession>
<name>A0ABD2NZ66_9CUCU</name>